<dbReference type="Proteomes" id="UP000594262">
    <property type="component" value="Unplaced"/>
</dbReference>
<protein>
    <submittedName>
        <fullName evidence="2">Uncharacterized protein</fullName>
    </submittedName>
</protein>
<keyword evidence="3" id="KW-1185">Reference proteome</keyword>
<evidence type="ECO:0000256" key="1">
    <source>
        <dbReference type="SAM" id="Phobius"/>
    </source>
</evidence>
<keyword evidence="1" id="KW-0472">Membrane</keyword>
<evidence type="ECO:0000313" key="3">
    <source>
        <dbReference type="Proteomes" id="UP000594262"/>
    </source>
</evidence>
<organism evidence="2 3">
    <name type="scientific">Clytia hemisphaerica</name>
    <dbReference type="NCBI Taxonomy" id="252671"/>
    <lineage>
        <taxon>Eukaryota</taxon>
        <taxon>Metazoa</taxon>
        <taxon>Cnidaria</taxon>
        <taxon>Hydrozoa</taxon>
        <taxon>Hydroidolina</taxon>
        <taxon>Leptothecata</taxon>
        <taxon>Obeliida</taxon>
        <taxon>Clytiidae</taxon>
        <taxon>Clytia</taxon>
    </lineage>
</organism>
<dbReference type="EnsemblMetazoa" id="CLYHEMT008062.1">
    <property type="protein sequence ID" value="CLYHEMP008062.1"/>
    <property type="gene ID" value="CLYHEMG008062"/>
</dbReference>
<accession>A0A7M5WKT7</accession>
<feature type="transmembrane region" description="Helical" evidence="1">
    <location>
        <begin position="16"/>
        <end position="37"/>
    </location>
</feature>
<sequence>MELVGKQEGSEEPCSIYLVAFCLFSIWLVFAIIALLAPPLCCQWKQNGQQEEEEEGSTWKNNERLVKFSDSSFEQKERTFSTITKQSDDMDTSQFEISYNT</sequence>
<name>A0A7M5WKT7_9CNID</name>
<keyword evidence="1" id="KW-1133">Transmembrane helix</keyword>
<reference evidence="2" key="1">
    <citation type="submission" date="2021-01" db="UniProtKB">
        <authorList>
            <consortium name="EnsemblMetazoa"/>
        </authorList>
    </citation>
    <scope>IDENTIFICATION</scope>
</reference>
<proteinExistence type="predicted"/>
<dbReference type="AlphaFoldDB" id="A0A7M5WKT7"/>
<evidence type="ECO:0000313" key="2">
    <source>
        <dbReference type="EnsemblMetazoa" id="CLYHEMP008062.1"/>
    </source>
</evidence>
<keyword evidence="1" id="KW-0812">Transmembrane</keyword>